<comment type="caution">
    <text evidence="11">The sequence shown here is derived from an EMBL/GenBank/DDBJ whole genome shotgun (WGS) entry which is preliminary data.</text>
</comment>
<comment type="function">
    <text evidence="9">Acts as a magnesium transporter.</text>
</comment>
<dbReference type="EMBL" id="SRMF01000010">
    <property type="protein sequence ID" value="TGG91116.1"/>
    <property type="molecule type" value="Genomic_DNA"/>
</dbReference>
<dbReference type="Gene3D" id="1.10.357.20">
    <property type="entry name" value="SLC41 divalent cation transporters, integral membrane domain"/>
    <property type="match status" value="1"/>
</dbReference>
<feature type="domain" description="CBS" evidence="10">
    <location>
        <begin position="206"/>
        <end position="263"/>
    </location>
</feature>
<evidence type="ECO:0000256" key="2">
    <source>
        <dbReference type="ARBA" id="ARBA00009749"/>
    </source>
</evidence>
<dbReference type="Pfam" id="PF00571">
    <property type="entry name" value="CBS"/>
    <property type="match status" value="2"/>
</dbReference>
<dbReference type="InterPro" id="IPR046342">
    <property type="entry name" value="CBS_dom_sf"/>
</dbReference>
<comment type="caution">
    <text evidence="9">Lacks conserved residue(s) required for the propagation of feature annotation.</text>
</comment>
<keyword evidence="4 9" id="KW-0812">Transmembrane</keyword>
<keyword evidence="9" id="KW-0479">Metal-binding</keyword>
<keyword evidence="6 9" id="KW-1133">Transmembrane helix</keyword>
<dbReference type="SMART" id="SM00116">
    <property type="entry name" value="CBS"/>
    <property type="match status" value="2"/>
</dbReference>
<evidence type="ECO:0000256" key="7">
    <source>
        <dbReference type="ARBA" id="ARBA00023136"/>
    </source>
</evidence>
<dbReference type="Pfam" id="PF01769">
    <property type="entry name" value="MgtE"/>
    <property type="match status" value="1"/>
</dbReference>
<dbReference type="InterPro" id="IPR006669">
    <property type="entry name" value="MgtE_transporter"/>
</dbReference>
<evidence type="ECO:0000256" key="9">
    <source>
        <dbReference type="RuleBase" id="RU362011"/>
    </source>
</evidence>
<dbReference type="NCBIfam" id="TIGR00400">
    <property type="entry name" value="mgtE"/>
    <property type="match status" value="1"/>
</dbReference>
<dbReference type="InterPro" id="IPR036739">
    <property type="entry name" value="SLC41_membr_dom_sf"/>
</dbReference>
<comment type="similarity">
    <text evidence="2 9">Belongs to the SLC41A transporter family.</text>
</comment>
<dbReference type="SUPFAM" id="SSF161093">
    <property type="entry name" value="MgtE membrane domain-like"/>
    <property type="match status" value="1"/>
</dbReference>
<dbReference type="SMART" id="SM00924">
    <property type="entry name" value="MgtE_N"/>
    <property type="match status" value="1"/>
</dbReference>
<evidence type="ECO:0000313" key="12">
    <source>
        <dbReference type="Proteomes" id="UP000297475"/>
    </source>
</evidence>
<dbReference type="SUPFAM" id="SSF54631">
    <property type="entry name" value="CBS-domain pair"/>
    <property type="match status" value="1"/>
</dbReference>
<keyword evidence="8" id="KW-0129">CBS domain</keyword>
<dbReference type="Proteomes" id="UP000297475">
    <property type="component" value="Unassembled WGS sequence"/>
</dbReference>
<dbReference type="InterPro" id="IPR038076">
    <property type="entry name" value="MgtE_N_sf"/>
</dbReference>
<comment type="subcellular location">
    <subcellularLocation>
        <location evidence="9">Cell membrane</location>
        <topology evidence="9">Multi-pass membrane protein</topology>
    </subcellularLocation>
    <subcellularLocation>
        <location evidence="1">Membrane</location>
        <topology evidence="1">Multi-pass membrane protein</topology>
    </subcellularLocation>
</comment>
<keyword evidence="7 9" id="KW-0472">Membrane</keyword>
<protein>
    <recommendedName>
        <fullName evidence="9">Magnesium transporter MgtE</fullName>
    </recommendedName>
</protein>
<organism evidence="11 12">
    <name type="scientific">Natronospirillum operosum</name>
    <dbReference type="NCBI Taxonomy" id="2759953"/>
    <lineage>
        <taxon>Bacteria</taxon>
        <taxon>Pseudomonadati</taxon>
        <taxon>Pseudomonadota</taxon>
        <taxon>Gammaproteobacteria</taxon>
        <taxon>Oceanospirillales</taxon>
        <taxon>Natronospirillaceae</taxon>
        <taxon>Natronospirillum</taxon>
    </lineage>
</organism>
<evidence type="ECO:0000259" key="10">
    <source>
        <dbReference type="PROSITE" id="PS51371"/>
    </source>
</evidence>
<keyword evidence="3 9" id="KW-0813">Transport</keyword>
<evidence type="ECO:0000256" key="5">
    <source>
        <dbReference type="ARBA" id="ARBA00022842"/>
    </source>
</evidence>
<dbReference type="Gene3D" id="3.10.580.10">
    <property type="entry name" value="CBS-domain"/>
    <property type="match status" value="1"/>
</dbReference>
<dbReference type="Gene3D" id="1.25.60.10">
    <property type="entry name" value="MgtE N-terminal domain-like"/>
    <property type="match status" value="1"/>
</dbReference>
<accession>A0A4Z0WA47</accession>
<dbReference type="InterPro" id="IPR006668">
    <property type="entry name" value="Mg_transptr_MgtE_intracell_dom"/>
</dbReference>
<dbReference type="GO" id="GO:0015095">
    <property type="term" value="F:magnesium ion transmembrane transporter activity"/>
    <property type="evidence" value="ECO:0007669"/>
    <property type="project" value="UniProtKB-UniRule"/>
</dbReference>
<dbReference type="PANTHER" id="PTHR43773:SF1">
    <property type="entry name" value="MAGNESIUM TRANSPORTER MGTE"/>
    <property type="match status" value="1"/>
</dbReference>
<evidence type="ECO:0000256" key="3">
    <source>
        <dbReference type="ARBA" id="ARBA00022448"/>
    </source>
</evidence>
<dbReference type="InterPro" id="IPR006667">
    <property type="entry name" value="SLC41_membr_dom"/>
</dbReference>
<sequence length="456" mass="49076">MLLDASRLQEVTDQVSQSLQQGDVEGAVRQSRQVSALRLARLVTEAPPAAAEQYLRSIQPHQAGRIATYLPADFTARLLGQLDADFSSTLISEMEPEAVAHLMPRLPEVLRSTLFDHLAPDFRQQVEQLASYAEGSAGSVMSPFFLSIEPDATVREAIDAVRHGHEVTERTAYVFVVTPNTGKLKGVLSVRELLMADPKSRVSAVMTSEIFAVRTDEAAVQAARRIRSRRLKMFPVVDEQDVLVGVISIGQAMDLLAHEMADEFVAISAGSPDESFFTPPRLAIRKRLPWMAANIFLNLGAVAVISTFEETIVAVAILAAFLPMITDMGGNVGIQALSVSIRSIALGEARLRDFWLAARKEIAIGLVNGLVLGTLFCLIAYFLEGNIVLGIVAGIALGANVLIAGVIGGTIPFLIKRMGKDPAMMTGPVLTTITDITGVTIYLGLATLFLSSLIGL</sequence>
<dbReference type="GO" id="GO:0046872">
    <property type="term" value="F:metal ion binding"/>
    <property type="evidence" value="ECO:0007669"/>
    <property type="project" value="UniProtKB-KW"/>
</dbReference>
<feature type="transmembrane region" description="Helical" evidence="9">
    <location>
        <begin position="362"/>
        <end position="383"/>
    </location>
</feature>
<evidence type="ECO:0000256" key="4">
    <source>
        <dbReference type="ARBA" id="ARBA00022692"/>
    </source>
</evidence>
<dbReference type="SUPFAM" id="SSF158791">
    <property type="entry name" value="MgtE N-terminal domain-like"/>
    <property type="match status" value="1"/>
</dbReference>
<feature type="transmembrane region" description="Helical" evidence="9">
    <location>
        <begin position="436"/>
        <end position="454"/>
    </location>
</feature>
<dbReference type="OrthoDB" id="9790355at2"/>
<evidence type="ECO:0000313" key="11">
    <source>
        <dbReference type="EMBL" id="TGG91116.1"/>
    </source>
</evidence>
<dbReference type="RefSeq" id="WP_135484538.1">
    <property type="nucleotide sequence ID" value="NZ_SRMF01000010.1"/>
</dbReference>
<evidence type="ECO:0000256" key="8">
    <source>
        <dbReference type="PROSITE-ProRule" id="PRU00703"/>
    </source>
</evidence>
<dbReference type="InterPro" id="IPR000644">
    <property type="entry name" value="CBS_dom"/>
</dbReference>
<dbReference type="Pfam" id="PF03448">
    <property type="entry name" value="MgtE_N"/>
    <property type="match status" value="1"/>
</dbReference>
<evidence type="ECO:0000256" key="1">
    <source>
        <dbReference type="ARBA" id="ARBA00004141"/>
    </source>
</evidence>
<feature type="transmembrane region" description="Helical" evidence="9">
    <location>
        <begin position="389"/>
        <end position="415"/>
    </location>
</feature>
<dbReference type="PROSITE" id="PS51371">
    <property type="entry name" value="CBS"/>
    <property type="match status" value="2"/>
</dbReference>
<dbReference type="PANTHER" id="PTHR43773">
    <property type="entry name" value="MAGNESIUM TRANSPORTER MGTE"/>
    <property type="match status" value="1"/>
</dbReference>
<dbReference type="CDD" id="cd04606">
    <property type="entry name" value="CBS_pair_Mg_transporter"/>
    <property type="match status" value="1"/>
</dbReference>
<keyword evidence="5 9" id="KW-0460">Magnesium</keyword>
<proteinExistence type="inferred from homology"/>
<keyword evidence="12" id="KW-1185">Reference proteome</keyword>
<keyword evidence="9" id="KW-1003">Cell membrane</keyword>
<evidence type="ECO:0000256" key="6">
    <source>
        <dbReference type="ARBA" id="ARBA00022989"/>
    </source>
</evidence>
<gene>
    <name evidence="11" type="primary">mgtE</name>
    <name evidence="11" type="ORF">E4656_17140</name>
</gene>
<feature type="domain" description="CBS" evidence="10">
    <location>
        <begin position="141"/>
        <end position="203"/>
    </location>
</feature>
<dbReference type="GO" id="GO:0005886">
    <property type="term" value="C:plasma membrane"/>
    <property type="evidence" value="ECO:0007669"/>
    <property type="project" value="UniProtKB-SubCell"/>
</dbReference>
<name>A0A4Z0WA47_9GAMM</name>
<comment type="subunit">
    <text evidence="9">Homodimer.</text>
</comment>
<reference evidence="11 12" key="1">
    <citation type="submission" date="2019-04" db="EMBL/GenBank/DDBJ databases">
        <title>Natronospirillum operosus gen. nov., sp. nov., a haloalkaliphilic satellite isolated from decaying biomass of laboratory culture of cyanobacterium Geitlerinema sp. and proposal of Natronospirillaceae fam. nov. and Saccharospirillaceae fam. nov.</title>
        <authorList>
            <person name="Kevbrin V."/>
            <person name="Boltyanskaya Y."/>
            <person name="Koziaeva V."/>
            <person name="Grouzdev D.S."/>
            <person name="Park M."/>
            <person name="Cho J."/>
        </authorList>
    </citation>
    <scope>NUCLEOTIDE SEQUENCE [LARGE SCALE GENOMIC DNA]</scope>
    <source>
        <strain evidence="11 12">G-116</strain>
    </source>
</reference>
<dbReference type="AlphaFoldDB" id="A0A4Z0WA47"/>